<dbReference type="Proteomes" id="UP000285060">
    <property type="component" value="Unassembled WGS sequence"/>
</dbReference>
<dbReference type="VEuPathDB" id="FungiDB:H310_01051"/>
<sequence length="750" mass="83385">MSSNLPPDQESASRMTGIPVNDDVCRGLDTLMVLDECSSTNRSIAINSTIPVPIENKFFQGHVLFLVRTARPNSTWEHLFAGRRRNFWIQVQGKFKCPPRGSIFMGGELPHPVSVGFLARSLARVVAGIMRRFLGTTHVGFGDHIERPHCVFPLYQTVDEMVVTSHGAAPPTLGQVHFGESPVARQRRRLTPLGTESFHVNSTYTFQFHTMYVDLAKWTIVNVPGMQDVHLTTFFKQVPLHLTCYDVEPTPKHDHASKQYLFCFSVHWTPPSTTTGLPIPSSAARPQSPTTLVPQPTSMRSPSNTRSRPPAATTTRSTPAALCIPYWLERLDHTKTRIVVYLARDLPSDTLASMARQVHELPAKMLRSHFSQLSNLNAKSKLARYNVIDANRLLVQASDVDANVVARLAEPFAWVPASASSLGVKLHQLDGQPTGGVVLQQQVVRAISDSHLRQEYMVLTHTALHFFRTYSRPGILNTFRLFRPFTPEPALPQASPAHATLPMALMDCIETSFAAIEAANVVEATTTGGRDYEAQLQSVVAFLETVASLQWVDPSTLTSPDDRVAFYLNVHSVLAWHMRQIDKMGHSTKLPHGCTACYRIGSDQVMTLPAMQAAALRFRHANATDSTLQVPADFRVRLALHMTTSTLPRFDPRCVQYQLNALCTRFLRETVSTDVPRHSIQLPRRCREFRFDFGPNGTGIECARKVLGFLHDSCAADMQTILLAHDEAPVDVQYVDDGHVVVDGALPIES</sequence>
<evidence type="ECO:0000313" key="4">
    <source>
        <dbReference type="Proteomes" id="UP000285060"/>
    </source>
</evidence>
<dbReference type="AlphaFoldDB" id="A0A3R7AAE3"/>
<dbReference type="Pfam" id="PF08588">
    <property type="entry name" value="Duc1"/>
    <property type="match status" value="1"/>
</dbReference>
<feature type="domain" description="Domain of unknown function at the cortex 1" evidence="2">
    <location>
        <begin position="36"/>
        <end position="265"/>
    </location>
</feature>
<comment type="caution">
    <text evidence="3">The sequence shown here is derived from an EMBL/GenBank/DDBJ whole genome shotgun (WGS) entry which is preliminary data.</text>
</comment>
<name>A0A3R7AAE3_9STRA</name>
<dbReference type="EMBL" id="QUSY01000269">
    <property type="protein sequence ID" value="RHY30846.1"/>
    <property type="molecule type" value="Genomic_DNA"/>
</dbReference>
<feature type="compositionally biased region" description="Low complexity" evidence="1">
    <location>
        <begin position="305"/>
        <end position="317"/>
    </location>
</feature>
<feature type="region of interest" description="Disordered" evidence="1">
    <location>
        <begin position="276"/>
        <end position="317"/>
    </location>
</feature>
<gene>
    <name evidence="3" type="ORF">DYB32_003974</name>
</gene>
<evidence type="ECO:0000256" key="1">
    <source>
        <dbReference type="SAM" id="MobiDB-lite"/>
    </source>
</evidence>
<proteinExistence type="predicted"/>
<keyword evidence="4" id="KW-1185">Reference proteome</keyword>
<dbReference type="VEuPathDB" id="FungiDB:H310_12274"/>
<organism evidence="3 4">
    <name type="scientific">Aphanomyces invadans</name>
    <dbReference type="NCBI Taxonomy" id="157072"/>
    <lineage>
        <taxon>Eukaryota</taxon>
        <taxon>Sar</taxon>
        <taxon>Stramenopiles</taxon>
        <taxon>Oomycota</taxon>
        <taxon>Saprolegniomycetes</taxon>
        <taxon>Saprolegniales</taxon>
        <taxon>Verrucalvaceae</taxon>
        <taxon>Aphanomyces</taxon>
    </lineage>
</organism>
<accession>A0A3R7AAE3</accession>
<evidence type="ECO:0000259" key="2">
    <source>
        <dbReference type="Pfam" id="PF08588"/>
    </source>
</evidence>
<reference evidence="3 4" key="1">
    <citation type="submission" date="2018-08" db="EMBL/GenBank/DDBJ databases">
        <title>Aphanomyces genome sequencing and annotation.</title>
        <authorList>
            <person name="Minardi D."/>
            <person name="Oidtmann B."/>
            <person name="Van Der Giezen M."/>
            <person name="Studholme D.J."/>
        </authorList>
    </citation>
    <scope>NUCLEOTIDE SEQUENCE [LARGE SCALE GENOMIC DNA]</scope>
    <source>
        <strain evidence="3 4">NJM0002</strain>
    </source>
</reference>
<dbReference type="PANTHER" id="PTHR34826:SF2">
    <property type="entry name" value="UPF0590 PROTEIN C409.17C"/>
    <property type="match status" value="1"/>
</dbReference>
<dbReference type="PANTHER" id="PTHR34826">
    <property type="entry name" value="UPF0590 PROTEIN C409.17C"/>
    <property type="match status" value="1"/>
</dbReference>
<feature type="compositionally biased region" description="Polar residues" evidence="1">
    <location>
        <begin position="284"/>
        <end position="304"/>
    </location>
</feature>
<protein>
    <recommendedName>
        <fullName evidence="2">Domain of unknown function at the cortex 1 domain-containing protein</fullName>
    </recommendedName>
</protein>
<evidence type="ECO:0000313" key="3">
    <source>
        <dbReference type="EMBL" id="RHY30846.1"/>
    </source>
</evidence>
<dbReference type="InterPro" id="IPR013897">
    <property type="entry name" value="Duc1"/>
</dbReference>